<evidence type="ECO:0000313" key="1">
    <source>
        <dbReference type="EMBL" id="MDH4623825.1"/>
    </source>
</evidence>
<gene>
    <name evidence="1" type="ORF">JW322_19160</name>
</gene>
<accession>A0AA43IX86</accession>
<dbReference type="RefSeq" id="WP_135186186.1">
    <property type="nucleotide sequence ID" value="NZ_JAFFRY010000026.1"/>
</dbReference>
<name>A0AA43IX86_PSESX</name>
<protein>
    <submittedName>
        <fullName evidence="1">Uncharacterized protein</fullName>
    </submittedName>
</protein>
<evidence type="ECO:0000313" key="2">
    <source>
        <dbReference type="Proteomes" id="UP001162155"/>
    </source>
</evidence>
<sequence>MRDSEEYRFKCHELLLQVDATTATLMMMVVAKDVCGTRWDDAVGVQLRAFEAWTSYLHAPQG</sequence>
<proteinExistence type="predicted"/>
<dbReference type="EMBL" id="JAFFRZ010000001">
    <property type="protein sequence ID" value="MDH4623825.1"/>
    <property type="molecule type" value="Genomic_DNA"/>
</dbReference>
<dbReference type="AlphaFoldDB" id="A0AA43IX86"/>
<organism evidence="1 2">
    <name type="scientific">Pseudomonas syringae pv. papulans</name>
    <dbReference type="NCBI Taxonomy" id="83963"/>
    <lineage>
        <taxon>Bacteria</taxon>
        <taxon>Pseudomonadati</taxon>
        <taxon>Pseudomonadota</taxon>
        <taxon>Gammaproteobacteria</taxon>
        <taxon>Pseudomonadales</taxon>
        <taxon>Pseudomonadaceae</taxon>
        <taxon>Pseudomonas</taxon>
        <taxon>Pseudomonas syringae</taxon>
    </lineage>
</organism>
<dbReference type="Proteomes" id="UP001162155">
    <property type="component" value="Unassembled WGS sequence"/>
</dbReference>
<reference evidence="1" key="1">
    <citation type="submission" date="2021-02" db="EMBL/GenBank/DDBJ databases">
        <title>Genome analysis of blister spot of apple pathogen from New York area.</title>
        <authorList>
            <person name="Kandel P."/>
            <person name="Hockett K.L."/>
            <person name="Santander R."/>
            <person name="Acimovic S."/>
        </authorList>
    </citation>
    <scope>NUCLEOTIDE SEQUENCE</scope>
    <source>
        <strain evidence="1">PSP1</strain>
    </source>
</reference>
<comment type="caution">
    <text evidence="1">The sequence shown here is derived from an EMBL/GenBank/DDBJ whole genome shotgun (WGS) entry which is preliminary data.</text>
</comment>